<dbReference type="SUPFAM" id="SSF103642">
    <property type="entry name" value="Sec-C motif"/>
    <property type="match status" value="1"/>
</dbReference>
<evidence type="ECO:0000313" key="2">
    <source>
        <dbReference type="Proteomes" id="UP000011744"/>
    </source>
</evidence>
<dbReference type="Gene3D" id="3.10.450.50">
    <property type="match status" value="1"/>
</dbReference>
<dbReference type="Pfam" id="PF06685">
    <property type="entry name" value="DUF1186"/>
    <property type="match status" value="1"/>
</dbReference>
<dbReference type="PATRIC" id="fig|1244869.3.peg.4137"/>
<dbReference type="Proteomes" id="UP000011744">
    <property type="component" value="Unassembled WGS sequence"/>
</dbReference>
<dbReference type="AlphaFoldDB" id="M3A535"/>
<reference evidence="1 2" key="1">
    <citation type="journal article" date="2014" name="Genome Announc.">
        <title>Draft Genome Sequence of Magnetospirillum sp. Strain SO-1, a Freshwater Magnetotactic Bacterium Isolated from the Ol'khovka River, Russia.</title>
        <authorList>
            <person name="Grouzdev D.S."/>
            <person name="Dziuba M.V."/>
            <person name="Sukhacheva M.S."/>
            <person name="Mardanov A.V."/>
            <person name="Beletskiy A.V."/>
            <person name="Kuznetsov B.B."/>
            <person name="Skryabin K.G."/>
        </authorList>
    </citation>
    <scope>NUCLEOTIDE SEQUENCE [LARGE SCALE GENOMIC DNA]</scope>
    <source>
        <strain evidence="1 2">SO-1</strain>
    </source>
</reference>
<organism evidence="1 2">
    <name type="scientific">Paramagnetospirillum caucaseum</name>
    <dbReference type="NCBI Taxonomy" id="1244869"/>
    <lineage>
        <taxon>Bacteria</taxon>
        <taxon>Pseudomonadati</taxon>
        <taxon>Pseudomonadota</taxon>
        <taxon>Alphaproteobacteria</taxon>
        <taxon>Rhodospirillales</taxon>
        <taxon>Magnetospirillaceae</taxon>
        <taxon>Paramagnetospirillum</taxon>
    </lineage>
</organism>
<dbReference type="EMBL" id="AONQ01000093">
    <property type="protein sequence ID" value="EME67943.1"/>
    <property type="molecule type" value="Genomic_DNA"/>
</dbReference>
<evidence type="ECO:0000313" key="1">
    <source>
        <dbReference type="EMBL" id="EME67943.1"/>
    </source>
</evidence>
<sequence>MTVDDIIRDFATTGTTLPRSSMQWTLDNWDEAGPRLINVLERFISGDDTSDDATNVLFFALHLMAEMNEKGAFAPLCRLITDHDAIERILGDGITTTLTRIMISTFDGDIDLLKTLIENQDADQFVRYSAMQTWTYQIYAGLGSRDDAKQYLLDLFDTMKPQGECFVWVGWVDAVMMLGMNECRDRVASLMDRGFIDYRHMRMDDFEREIAVSLDDPKAAFSRDRILPLDDCIGELAGWYCFTEKYQEDQARMAAHREKQAYRANLPEPFANPFKSVGRNDPCPCGSGKKFKKCCLH</sequence>
<comment type="caution">
    <text evidence="1">The sequence shown here is derived from an EMBL/GenBank/DDBJ whole genome shotgun (WGS) entry which is preliminary data.</text>
</comment>
<proteinExistence type="predicted"/>
<protein>
    <submittedName>
        <fullName evidence="1">SEC-C motif domain-containing protein</fullName>
    </submittedName>
</protein>
<accession>M3A535</accession>
<dbReference type="InterPro" id="IPR004027">
    <property type="entry name" value="SEC_C_motif"/>
</dbReference>
<keyword evidence="2" id="KW-1185">Reference proteome</keyword>
<dbReference type="InterPro" id="IPR010602">
    <property type="entry name" value="DUF1186"/>
</dbReference>
<gene>
    <name evidence="1" type="ORF">H261_20924</name>
</gene>
<dbReference type="RefSeq" id="WP_008621577.1">
    <property type="nucleotide sequence ID" value="NZ_AONQ01000093.1"/>
</dbReference>
<dbReference type="OrthoDB" id="1551443at2"/>
<name>M3A535_9PROT</name>
<dbReference type="eggNOG" id="COG3012">
    <property type="taxonomic scope" value="Bacteria"/>
</dbReference>
<dbReference type="STRING" id="1244869.H261_20924"/>
<dbReference type="Pfam" id="PF02810">
    <property type="entry name" value="SEC-C"/>
    <property type="match status" value="1"/>
</dbReference>